<dbReference type="PATRIC" id="fig|1705389.3.peg.2522"/>
<keyword evidence="4" id="KW-0249">Electron transport</keyword>
<dbReference type="GO" id="GO:0005507">
    <property type="term" value="F:copper ion binding"/>
    <property type="evidence" value="ECO:0007669"/>
    <property type="project" value="InterPro"/>
</dbReference>
<dbReference type="InterPro" id="IPR028871">
    <property type="entry name" value="BlueCu_1_BS"/>
</dbReference>
<evidence type="ECO:0000256" key="2">
    <source>
        <dbReference type="ARBA" id="ARBA00022448"/>
    </source>
</evidence>
<dbReference type="EMBL" id="LIST01000003">
    <property type="protein sequence ID" value="KOX96521.1"/>
    <property type="molecule type" value="Genomic_DNA"/>
</dbReference>
<gene>
    <name evidence="8" type="ORF">AMR74_08770</name>
</gene>
<keyword evidence="6" id="KW-0472">Membrane</keyword>
<evidence type="ECO:0000313" key="9">
    <source>
        <dbReference type="Proteomes" id="UP000037747"/>
    </source>
</evidence>
<evidence type="ECO:0000256" key="3">
    <source>
        <dbReference type="ARBA" id="ARBA00022723"/>
    </source>
</evidence>
<feature type="domain" description="Blue (type 1) copper" evidence="7">
    <location>
        <begin position="42"/>
        <end position="140"/>
    </location>
</feature>
<dbReference type="Pfam" id="PF00127">
    <property type="entry name" value="Copper-bind"/>
    <property type="match status" value="1"/>
</dbReference>
<dbReference type="InterPro" id="IPR008972">
    <property type="entry name" value="Cupredoxin"/>
</dbReference>
<dbReference type="STRING" id="1765655.AMR74_08770"/>
<keyword evidence="5" id="KW-0186">Copper</keyword>
<keyword evidence="2" id="KW-0813">Transport</keyword>
<dbReference type="OrthoDB" id="4392at2157"/>
<dbReference type="InterPro" id="IPR000923">
    <property type="entry name" value="BlueCu_1"/>
</dbReference>
<dbReference type="Proteomes" id="UP000037747">
    <property type="component" value="Unassembled WGS sequence"/>
</dbReference>
<evidence type="ECO:0000259" key="7">
    <source>
        <dbReference type="Pfam" id="PF00127"/>
    </source>
</evidence>
<evidence type="ECO:0000256" key="6">
    <source>
        <dbReference type="ARBA" id="ARBA00023136"/>
    </source>
</evidence>
<dbReference type="PANTHER" id="PTHR34192">
    <property type="entry name" value="PLASTOCYANIN MAJOR ISOFORM, CHLOROPLASTIC-RELATED"/>
    <property type="match status" value="1"/>
</dbReference>
<reference evidence="8 9" key="1">
    <citation type="submission" date="2015-08" db="EMBL/GenBank/DDBJ databases">
        <title>Genomes of Isolates from Cabo Rojo, PR.</title>
        <authorList>
            <person name="Sanchez-Nieves R.L."/>
            <person name="Montalvo-Rodriguez R."/>
        </authorList>
    </citation>
    <scope>NUCLEOTIDE SEQUENCE [LARGE SCALE GENOMIC DNA]</scope>
    <source>
        <strain evidence="8 9">5</strain>
    </source>
</reference>
<organism evidence="8 9">
    <name type="scientific">Halorubrum tropicale</name>
    <dbReference type="NCBI Taxonomy" id="1765655"/>
    <lineage>
        <taxon>Archaea</taxon>
        <taxon>Methanobacteriati</taxon>
        <taxon>Methanobacteriota</taxon>
        <taxon>Stenosarchaea group</taxon>
        <taxon>Halobacteria</taxon>
        <taxon>Halobacteriales</taxon>
        <taxon>Haloferacaceae</taxon>
        <taxon>Halorubrum</taxon>
    </lineage>
</organism>
<comment type="subcellular location">
    <subcellularLocation>
        <location evidence="1">Membrane</location>
    </subcellularLocation>
</comment>
<dbReference type="PROSITE" id="PS51257">
    <property type="entry name" value="PROKAR_LIPOPROTEIN"/>
    <property type="match status" value="1"/>
</dbReference>
<dbReference type="AlphaFoldDB" id="A0A0M9ASC0"/>
<evidence type="ECO:0000256" key="5">
    <source>
        <dbReference type="ARBA" id="ARBA00023008"/>
    </source>
</evidence>
<protein>
    <submittedName>
        <fullName evidence="8">Halocyanin</fullName>
    </submittedName>
</protein>
<evidence type="ECO:0000313" key="8">
    <source>
        <dbReference type="EMBL" id="KOX96521.1"/>
    </source>
</evidence>
<accession>A0A0M9ASC0</accession>
<name>A0A0M9ASC0_9EURY</name>
<proteinExistence type="predicted"/>
<dbReference type="GO" id="GO:0009055">
    <property type="term" value="F:electron transfer activity"/>
    <property type="evidence" value="ECO:0007669"/>
    <property type="project" value="InterPro"/>
</dbReference>
<dbReference type="SUPFAM" id="SSF49503">
    <property type="entry name" value="Cupredoxins"/>
    <property type="match status" value="1"/>
</dbReference>
<dbReference type="Gene3D" id="2.60.40.420">
    <property type="entry name" value="Cupredoxins - blue copper proteins"/>
    <property type="match status" value="1"/>
</dbReference>
<dbReference type="PROSITE" id="PS00196">
    <property type="entry name" value="COPPER_BLUE"/>
    <property type="match status" value="1"/>
</dbReference>
<dbReference type="RefSeq" id="WP_053771691.1">
    <property type="nucleotide sequence ID" value="NZ_LIST01000003.1"/>
</dbReference>
<keyword evidence="9" id="KW-1185">Reference proteome</keyword>
<evidence type="ECO:0000256" key="4">
    <source>
        <dbReference type="ARBA" id="ARBA00022982"/>
    </source>
</evidence>
<evidence type="ECO:0000256" key="1">
    <source>
        <dbReference type="ARBA" id="ARBA00004370"/>
    </source>
</evidence>
<dbReference type="GO" id="GO:0016020">
    <property type="term" value="C:membrane"/>
    <property type="evidence" value="ECO:0007669"/>
    <property type="project" value="UniProtKB-SubCell"/>
</dbReference>
<sequence length="141" mass="14996">MYRRRFLRRTGGVASAAAAVGLAGCAGVGGEPDYDVGMLAAAYQPREVTVSVGDTVVWKNTSARAHTVTATDGGIPDDAEFFASGGFDDYDAALSAWQSDFGGRLENGDRYEHTFTVPGTYEYVCIPHREGGMFGTVVVEE</sequence>
<keyword evidence="3" id="KW-0479">Metal-binding</keyword>
<dbReference type="PANTHER" id="PTHR34192:SF10">
    <property type="entry name" value="PLASTOCYANIN MAJOR ISOFORM, CHLOROPLASTIC-RELATED"/>
    <property type="match status" value="1"/>
</dbReference>
<comment type="caution">
    <text evidence="8">The sequence shown here is derived from an EMBL/GenBank/DDBJ whole genome shotgun (WGS) entry which is preliminary data.</text>
</comment>